<gene>
    <name evidence="1" type="ORF">TWF506_002644</name>
</gene>
<organism evidence="1 2">
    <name type="scientific">Arthrobotrys conoides</name>
    <dbReference type="NCBI Taxonomy" id="74498"/>
    <lineage>
        <taxon>Eukaryota</taxon>
        <taxon>Fungi</taxon>
        <taxon>Dikarya</taxon>
        <taxon>Ascomycota</taxon>
        <taxon>Pezizomycotina</taxon>
        <taxon>Orbiliomycetes</taxon>
        <taxon>Orbiliales</taxon>
        <taxon>Orbiliaceae</taxon>
        <taxon>Arthrobotrys</taxon>
    </lineage>
</organism>
<comment type="caution">
    <text evidence="1">The sequence shown here is derived from an EMBL/GenBank/DDBJ whole genome shotgun (WGS) entry which is preliminary data.</text>
</comment>
<dbReference type="Proteomes" id="UP001307849">
    <property type="component" value="Unassembled WGS sequence"/>
</dbReference>
<name>A0AAN8RUZ6_9PEZI</name>
<accession>A0AAN8RUZ6</accession>
<evidence type="ECO:0000313" key="1">
    <source>
        <dbReference type="EMBL" id="KAK6504447.1"/>
    </source>
</evidence>
<reference evidence="1 2" key="1">
    <citation type="submission" date="2019-10" db="EMBL/GenBank/DDBJ databases">
        <authorList>
            <person name="Palmer J.M."/>
        </authorList>
    </citation>
    <scope>NUCLEOTIDE SEQUENCE [LARGE SCALE GENOMIC DNA]</scope>
    <source>
        <strain evidence="1 2">TWF506</strain>
    </source>
</reference>
<evidence type="ECO:0000313" key="2">
    <source>
        <dbReference type="Proteomes" id="UP001307849"/>
    </source>
</evidence>
<keyword evidence="2" id="KW-1185">Reference proteome</keyword>
<sequence length="1420" mass="162009">MATLNLPEKLHLLSLKEVADQLRAALATSSHSDITSHILNTVESGIYPASIFKIWFCVSPIPSTILSGLSQKFSSSSRRVSIKALWKLLRSNKLEKWRNTWEGIGGTLGLLKILSEASAAEVKLLCRCISWSTRVSDPPEKREAYTELFKCLFSEKFKDAKWKNPDDRKFDDCYGLVGKACTTEFIEKQAKEDDADYEWKEIRDTLVWKVYKGYFEYTRLQDDLKGFPGAEEWIGLFIEFYPSFKMTAEEAPPAVTFSSKLLEEIKKDKWESTIRKAKPMKYAKNSKSFVEGVIYPLTRRAYKTRSSLETIQRILDLSLTHFEKNKTGPASLNRSTHDLLDLTLFAWATAPDNFDSYLRKFIKLYHLDAGAGIYGYNPLLLRVPMSLRYRLLRICMVETKGLDLDLNPDLEKSGIVISQHALELFPSEVVLDLYNRLKEVTGDTKFLSTLSHSPILNLKKLDNTEVDPDIWQIYLLHRTAKQTEANELALNCFTARRAKAATGSTPQIRAQRAREAVYFTIASGSPAVYLKSMEWILQRFIRDYSVVSTIFEDYTKEAKSLVVGIPADLEAHYNLDSLSKRVSESHQLLEVIFENMFAAAKEPSFNLRTWNATLRLIPDVIRQRMAFSERVRKALDITNDQVLYDILWAGLVDFIVKVEKKGLQSGYESLGLNTIRGSLVYESQNPYNLKLKDKDTPTSTYKFFDELAKARDGMWKEVREERGGTELPEIFPKGLPIQALTWPYTMATSKLELFAPYTYLRAQQAVYLERGAEDIISTDEETWASIGLFVDDFGAALRLLVPQHLDFVEKKARWKQVLHYAVENLSGRLDKAEAAVFWKYYISKNSWDHAWDSDKYTAIIDRILDEEGLDLWPSVPAQTTQEWNPREGVVSSPLRELKITYLDLSLYADNMFQRPSSRTEGPAIELQRFIPKLPAQDEIWSRNRIGRATHNPVLREGQILSAILYLKEYFGIESTVLSDFPGRFTTLIPVKKLFQPKTTAAVFDSAIEALTTHVEYIPPITLQELTAAVLKTTEDVPTIVKFIGLLTRSNTPSLASSFAISTVLKYPNSSSWHRHLLQVPYLSRLPKSEASECLVEFGKRIISILEENEKAKEKEKTKGRGQQPYVKITTIKHLSTLLIHPAISPTTAIEILNLLARRCTHHDARQSILDSLMGILTECTDEILADKVLTSLEFIIPIAGNLNPSVPISEARWLEAEEKKDVGVLDVNIEGIMGHTLLKTIFTKATTSVMLFRWKKVFITRILAKVIEELKAQTKRYIDIFLGSHGFGKEEIENMGLPIVPGSWSAWYDICGANGSEGGVLCPRSLLREFAEYKVFRVWLPKEVVEFGEKLKEMKKEERRKPGFRFWEEQYGFDLPVVGGLGKLGTFRARKETFEKMKVGEEKLKEEMGKFFEEGLYFGV</sequence>
<protein>
    <submittedName>
        <fullName evidence="1">Uncharacterized protein</fullName>
    </submittedName>
</protein>
<dbReference type="EMBL" id="JAVHJM010000010">
    <property type="protein sequence ID" value="KAK6504447.1"/>
    <property type="molecule type" value="Genomic_DNA"/>
</dbReference>
<proteinExistence type="predicted"/>